<dbReference type="SUPFAM" id="SSF51905">
    <property type="entry name" value="FAD/NAD(P)-binding domain"/>
    <property type="match status" value="1"/>
</dbReference>
<evidence type="ECO:0000256" key="2">
    <source>
        <dbReference type="ARBA" id="ARBA00022630"/>
    </source>
</evidence>
<dbReference type="PRINTS" id="PR00411">
    <property type="entry name" value="PNDRDTASEI"/>
</dbReference>
<evidence type="ECO:0000256" key="1">
    <source>
        <dbReference type="ARBA" id="ARBA00001974"/>
    </source>
</evidence>
<evidence type="ECO:0000256" key="4">
    <source>
        <dbReference type="ARBA" id="ARBA00023002"/>
    </source>
</evidence>
<dbReference type="PANTHER" id="PTHR43557">
    <property type="entry name" value="APOPTOSIS-INDUCING FACTOR 1"/>
    <property type="match status" value="1"/>
</dbReference>
<evidence type="ECO:0000256" key="5">
    <source>
        <dbReference type="SAM" id="MobiDB-lite"/>
    </source>
</evidence>
<dbReference type="AlphaFoldDB" id="A0AA46BQ44"/>
<accession>A0AA46BQ44</accession>
<reference evidence="7 8" key="1">
    <citation type="submission" date="2018-06" db="EMBL/GenBank/DDBJ databases">
        <authorList>
            <consortium name="Pathogen Informatics"/>
            <person name="Doyle S."/>
        </authorList>
    </citation>
    <scope>NUCLEOTIDE SEQUENCE [LARGE SCALE GENOMIC DNA]</scope>
    <source>
        <strain evidence="7 8">NCTC7915</strain>
    </source>
</reference>
<keyword evidence="2" id="KW-0285">Flavoprotein</keyword>
<dbReference type="GO" id="GO:0005737">
    <property type="term" value="C:cytoplasm"/>
    <property type="evidence" value="ECO:0007669"/>
    <property type="project" value="TreeGrafter"/>
</dbReference>
<dbReference type="InterPro" id="IPR050446">
    <property type="entry name" value="FAD-oxidoreductase/Apoptosis"/>
</dbReference>
<sequence length="285" mass="29707">MTSPSSPLAGQPAPLHSLNTHSPFSTLSAHSKTPGGCNHISAKTDTYPITGAVLIGAEAASPASATGTQVTLVDPTLPLENLLGTTISTWLHKQHAQAGAHLIHGRVTHITTSDTHITADIHANDNTTYSITTDIAITCIGFTPETTLAEKAGIATNNGIIVTPNQRTSCPNIWAIGGCTRLSAPNGTLLHPNEHWESAIHDAIRAAADITGIPPPQEQRPWSGTDRDGYHIEITGDLHPHNPSTAHITRGTFGGPPFTVFAATHGILTGAISANNPAQTGLHVV</sequence>
<dbReference type="GO" id="GO:0016651">
    <property type="term" value="F:oxidoreductase activity, acting on NAD(P)H"/>
    <property type="evidence" value="ECO:0007669"/>
    <property type="project" value="TreeGrafter"/>
</dbReference>
<evidence type="ECO:0000256" key="3">
    <source>
        <dbReference type="ARBA" id="ARBA00022827"/>
    </source>
</evidence>
<comment type="caution">
    <text evidence="7">The sequence shown here is derived from an EMBL/GenBank/DDBJ whole genome shotgun (WGS) entry which is preliminary data.</text>
</comment>
<dbReference type="RefSeq" id="WP_181816122.1">
    <property type="nucleotide sequence ID" value="NZ_UFYA01000001.1"/>
</dbReference>
<dbReference type="EMBL" id="UFYA01000001">
    <property type="protein sequence ID" value="STD15064.1"/>
    <property type="molecule type" value="Genomic_DNA"/>
</dbReference>
<dbReference type="PANTHER" id="PTHR43557:SF2">
    <property type="entry name" value="RIESKE DOMAIN-CONTAINING PROTEIN-RELATED"/>
    <property type="match status" value="1"/>
</dbReference>
<name>A0AA46BQ44_9MICO</name>
<dbReference type="InterPro" id="IPR023753">
    <property type="entry name" value="FAD/NAD-binding_dom"/>
</dbReference>
<protein>
    <submittedName>
        <fullName evidence="7">Putidaredoxin reductase</fullName>
        <ecNumber evidence="7">1.18.1.-</ecNumber>
    </submittedName>
</protein>
<organism evidence="7 8">
    <name type="scientific">Dermatophilus congolensis</name>
    <dbReference type="NCBI Taxonomy" id="1863"/>
    <lineage>
        <taxon>Bacteria</taxon>
        <taxon>Bacillati</taxon>
        <taxon>Actinomycetota</taxon>
        <taxon>Actinomycetes</taxon>
        <taxon>Micrococcales</taxon>
        <taxon>Dermatophilaceae</taxon>
        <taxon>Dermatophilus</taxon>
    </lineage>
</organism>
<proteinExistence type="predicted"/>
<keyword evidence="3" id="KW-0274">FAD</keyword>
<gene>
    <name evidence="7" type="primary">camA</name>
    <name evidence="7" type="ORF">NCTC7915_02227</name>
</gene>
<feature type="compositionally biased region" description="Polar residues" evidence="5">
    <location>
        <begin position="17"/>
        <end position="31"/>
    </location>
</feature>
<feature type="domain" description="FAD/NAD(P)-binding" evidence="6">
    <location>
        <begin position="47"/>
        <end position="190"/>
    </location>
</feature>
<feature type="region of interest" description="Disordered" evidence="5">
    <location>
        <begin position="1"/>
        <end position="34"/>
    </location>
</feature>
<evidence type="ECO:0000313" key="7">
    <source>
        <dbReference type="EMBL" id="STD15064.1"/>
    </source>
</evidence>
<dbReference type="Proteomes" id="UP000254118">
    <property type="component" value="Unassembled WGS sequence"/>
</dbReference>
<dbReference type="Gene3D" id="3.50.50.60">
    <property type="entry name" value="FAD/NAD(P)-binding domain"/>
    <property type="match status" value="2"/>
</dbReference>
<dbReference type="EC" id="1.18.1.-" evidence="7"/>
<evidence type="ECO:0000259" key="6">
    <source>
        <dbReference type="Pfam" id="PF07992"/>
    </source>
</evidence>
<dbReference type="Pfam" id="PF07992">
    <property type="entry name" value="Pyr_redox_2"/>
    <property type="match status" value="1"/>
</dbReference>
<keyword evidence="4 7" id="KW-0560">Oxidoreductase</keyword>
<evidence type="ECO:0000313" key="8">
    <source>
        <dbReference type="Proteomes" id="UP000254118"/>
    </source>
</evidence>
<comment type="cofactor">
    <cofactor evidence="1">
        <name>FAD</name>
        <dbReference type="ChEBI" id="CHEBI:57692"/>
    </cofactor>
</comment>
<dbReference type="InterPro" id="IPR036188">
    <property type="entry name" value="FAD/NAD-bd_sf"/>
</dbReference>